<proteinExistence type="predicted"/>
<organism evidence="1 2">
    <name type="scientific">Nannocystis bainbridge</name>
    <dbReference type="NCBI Taxonomy" id="2995303"/>
    <lineage>
        <taxon>Bacteria</taxon>
        <taxon>Pseudomonadati</taxon>
        <taxon>Myxococcota</taxon>
        <taxon>Polyangia</taxon>
        <taxon>Nannocystales</taxon>
        <taxon>Nannocystaceae</taxon>
        <taxon>Nannocystis</taxon>
    </lineage>
</organism>
<comment type="caution">
    <text evidence="1">The sequence shown here is derived from an EMBL/GenBank/DDBJ whole genome shotgun (WGS) entry which is preliminary data.</text>
</comment>
<evidence type="ECO:0000313" key="1">
    <source>
        <dbReference type="EMBL" id="MDC0717999.1"/>
    </source>
</evidence>
<protein>
    <submittedName>
        <fullName evidence="1">Uncharacterized protein</fullName>
    </submittedName>
</protein>
<dbReference type="RefSeq" id="WP_272086479.1">
    <property type="nucleotide sequence ID" value="NZ_JAQNDL010000001.1"/>
</dbReference>
<sequence>MAFQYQPGIFKTTKFLPEHEATVAPNLLILIRTDAEFAPASVLLPVQNIHNQWRFQMPGVKVPKVDYGWGSSLVKLPHEGFYRLTREFKFGDNGRWLPNAIVQLGYTRGGDPILFIAQRRNPLVANDLFFSDKGVKVELSDITGNNAMLEALTWFQEQEGAAAKR</sequence>
<accession>A0ABT5DY20</accession>
<dbReference type="Proteomes" id="UP001221686">
    <property type="component" value="Unassembled WGS sequence"/>
</dbReference>
<keyword evidence="2" id="KW-1185">Reference proteome</keyword>
<dbReference type="EMBL" id="JAQNDL010000001">
    <property type="protein sequence ID" value="MDC0717999.1"/>
    <property type="molecule type" value="Genomic_DNA"/>
</dbReference>
<name>A0ABT5DY20_9BACT</name>
<evidence type="ECO:0000313" key="2">
    <source>
        <dbReference type="Proteomes" id="UP001221686"/>
    </source>
</evidence>
<gene>
    <name evidence="1" type="ORF">POL25_13925</name>
</gene>
<reference evidence="1 2" key="1">
    <citation type="submission" date="2022-11" db="EMBL/GenBank/DDBJ databases">
        <title>Minimal conservation of predation-associated metabolite biosynthetic gene clusters underscores biosynthetic potential of Myxococcota including descriptions for ten novel species: Archangium lansinium sp. nov., Myxococcus landrumus sp. nov., Nannocystis bai.</title>
        <authorList>
            <person name="Ahearne A."/>
            <person name="Stevens C."/>
            <person name="Dowd S."/>
        </authorList>
    </citation>
    <scope>NUCLEOTIDE SEQUENCE [LARGE SCALE GENOMIC DNA]</scope>
    <source>
        <strain evidence="1 2">BB15-2</strain>
    </source>
</reference>